<dbReference type="Proteomes" id="UP001603857">
    <property type="component" value="Unassembled WGS sequence"/>
</dbReference>
<protein>
    <submittedName>
        <fullName evidence="1">Uncharacterized protein</fullName>
    </submittedName>
</protein>
<proteinExistence type="predicted"/>
<evidence type="ECO:0000313" key="1">
    <source>
        <dbReference type="EMBL" id="KAL2326693.1"/>
    </source>
</evidence>
<accession>A0ABD1LT58</accession>
<organism evidence="1 2">
    <name type="scientific">Flemingia macrophylla</name>
    <dbReference type="NCBI Taxonomy" id="520843"/>
    <lineage>
        <taxon>Eukaryota</taxon>
        <taxon>Viridiplantae</taxon>
        <taxon>Streptophyta</taxon>
        <taxon>Embryophyta</taxon>
        <taxon>Tracheophyta</taxon>
        <taxon>Spermatophyta</taxon>
        <taxon>Magnoliopsida</taxon>
        <taxon>eudicotyledons</taxon>
        <taxon>Gunneridae</taxon>
        <taxon>Pentapetalae</taxon>
        <taxon>rosids</taxon>
        <taxon>fabids</taxon>
        <taxon>Fabales</taxon>
        <taxon>Fabaceae</taxon>
        <taxon>Papilionoideae</taxon>
        <taxon>50 kb inversion clade</taxon>
        <taxon>NPAAA clade</taxon>
        <taxon>indigoferoid/millettioid clade</taxon>
        <taxon>Phaseoleae</taxon>
        <taxon>Flemingia</taxon>
    </lineage>
</organism>
<evidence type="ECO:0000313" key="2">
    <source>
        <dbReference type="Proteomes" id="UP001603857"/>
    </source>
</evidence>
<comment type="caution">
    <text evidence="1">The sequence shown here is derived from an EMBL/GenBank/DDBJ whole genome shotgun (WGS) entry which is preliminary data.</text>
</comment>
<dbReference type="EMBL" id="JBGMDY010000008">
    <property type="protein sequence ID" value="KAL2326693.1"/>
    <property type="molecule type" value="Genomic_DNA"/>
</dbReference>
<gene>
    <name evidence="1" type="ORF">Fmac_025751</name>
</gene>
<dbReference type="AlphaFoldDB" id="A0ABD1LT58"/>
<keyword evidence="2" id="KW-1185">Reference proteome</keyword>
<sequence>MKVIMKVGDSYMLTPPTHILTYKDLFPEGAEPSQQQQQGDAHSLWQNMEQIHLVNQERFQHITDAQPNLGANIGEMQHQQTKMFGWLRRRFSSLLGSSPTNN</sequence>
<name>A0ABD1LT58_9FABA</name>
<reference evidence="1 2" key="1">
    <citation type="submission" date="2024-08" db="EMBL/GenBank/DDBJ databases">
        <title>Insights into the chromosomal genome structure of Flemingia macrophylla.</title>
        <authorList>
            <person name="Ding Y."/>
            <person name="Zhao Y."/>
            <person name="Bi W."/>
            <person name="Wu M."/>
            <person name="Zhao G."/>
            <person name="Gong Y."/>
            <person name="Li W."/>
            <person name="Zhang P."/>
        </authorList>
    </citation>
    <scope>NUCLEOTIDE SEQUENCE [LARGE SCALE GENOMIC DNA]</scope>
    <source>
        <strain evidence="1">DYQJB</strain>
        <tissue evidence="1">Leaf</tissue>
    </source>
</reference>